<dbReference type="Gene3D" id="3.20.70.20">
    <property type="match status" value="1"/>
</dbReference>
<dbReference type="NCBIfam" id="TIGR01255">
    <property type="entry name" value="pyr_form_ly_1"/>
    <property type="match status" value="1"/>
</dbReference>
<proteinExistence type="inferred from homology"/>
<dbReference type="EC" id="2.3.1.54" evidence="4 18"/>
<dbReference type="Pfam" id="PF02901">
    <property type="entry name" value="PFL-like"/>
    <property type="match status" value="1"/>
</dbReference>
<sequence length="751" mass="84375">MEAVVEGSKYGSAWDGFVEGIWKNEIDVRDFIMKNIHAYTQDESFLAGPTKNTELLWKQVLELSEKERKNGGVLDMDTEIVSTITSHGPGYLNKSIEKVVGVQTDEPFKRSLMPFGGIRMAQQACESYGFKMSDEVEHIFTEYRKTHNQGVFDAYTDEMKLARHVGIITGLPDAYGRGRIIGDYRRVALYGIDFLIEQKKIDKKSTGSKMSEDVMRLREELTEQIRALEDIKKMAASYGFDISKPATNAQEAFQWLYFGYLAAVKEQNGAAMSLGRTSSFLDIYIERDLANHVLTEEEAQELVDHFVMKLRLVKFARTPDYNELFSGDPTWVTESIGGMSVDGRTLVTKNSFRFLHTLENLGPAPEPNLTVLWSNQLPKAFKKYCAKISIKTSAIQYENDDLMRVEYGDDYGIACCVSAMRIGKQMQFFGARANLAKTLLYAINGGVDEVKKVQVAPALAPITSDILDYDEVLDKFDKMMDWLSDLYINTLNVIHYMHDKYSYERSEMALHDTHILRTMATGIAGLSVAADSLSAIKYAKVHVQRDEDGIATGFTIEGDFPKYGNNDDRVDSIAVDLVERFMNKLKTVDTYRDSVQTLSILTITSNVVYGKKTGSTPDGRLRGEAFAPGANPMHGRDSKGALASLSSVAKLPYRYSLDGISNTFSIVPQALGKDEVVREANLDAMLDGYAVKGGHHININVFNRETLIDAMDHPEKYPQLTIRVSGYAVNFIKLTREQQLEVLHRTFHKSI</sequence>
<keyword evidence="7 18" id="KW-0313">Glucose metabolism</keyword>
<dbReference type="Proteomes" id="UP000018296">
    <property type="component" value="Unassembled WGS sequence"/>
</dbReference>
<gene>
    <name evidence="21" type="ORF">P343_16800</name>
</gene>
<evidence type="ECO:0000256" key="9">
    <source>
        <dbReference type="ARBA" id="ARBA00022818"/>
    </source>
</evidence>
<evidence type="ECO:0000259" key="20">
    <source>
        <dbReference type="PROSITE" id="PS51554"/>
    </source>
</evidence>
<comment type="catalytic activity">
    <reaction evidence="14 18">
        <text>formate + acetyl-CoA = pyruvate + CoA</text>
        <dbReference type="Rhea" id="RHEA:11844"/>
        <dbReference type="ChEBI" id="CHEBI:15361"/>
        <dbReference type="ChEBI" id="CHEBI:15740"/>
        <dbReference type="ChEBI" id="CHEBI:57287"/>
        <dbReference type="ChEBI" id="CHEBI:57288"/>
        <dbReference type="EC" id="2.3.1.54"/>
    </reaction>
</comment>
<evidence type="ECO:0000256" key="10">
    <source>
        <dbReference type="ARBA" id="ARBA00023277"/>
    </source>
</evidence>
<keyword evidence="6 18" id="KW-0963">Cytoplasm</keyword>
<evidence type="ECO:0000256" key="11">
    <source>
        <dbReference type="ARBA" id="ARBA00023315"/>
    </source>
</evidence>
<comment type="pathway">
    <text evidence="2 18">Fermentation; pyruvate fermentation; formate from pyruvate: step 1/1.</text>
</comment>
<evidence type="ECO:0000256" key="17">
    <source>
        <dbReference type="PROSITE-ProRule" id="PRU00493"/>
    </source>
</evidence>
<evidence type="ECO:0000256" key="3">
    <source>
        <dbReference type="ARBA" id="ARBA00008375"/>
    </source>
</evidence>
<name>V6IU96_9BACL</name>
<feature type="active site" description="Cysteine radical intermediate" evidence="15">
    <location>
        <position position="416"/>
    </location>
</feature>
<evidence type="ECO:0000313" key="21">
    <source>
        <dbReference type="EMBL" id="EST10485.1"/>
    </source>
</evidence>
<dbReference type="OrthoDB" id="9803969at2"/>
<dbReference type="GO" id="GO:0008861">
    <property type="term" value="F:formate C-acetyltransferase activity"/>
    <property type="evidence" value="ECO:0007669"/>
    <property type="project" value="UniProtKB-UniRule"/>
</dbReference>
<evidence type="ECO:0000256" key="8">
    <source>
        <dbReference type="ARBA" id="ARBA00022679"/>
    </source>
</evidence>
<organism evidence="21 22">
    <name type="scientific">Sporolactobacillus laevolacticus DSM 442</name>
    <dbReference type="NCBI Taxonomy" id="1395513"/>
    <lineage>
        <taxon>Bacteria</taxon>
        <taxon>Bacillati</taxon>
        <taxon>Bacillota</taxon>
        <taxon>Bacilli</taxon>
        <taxon>Bacillales</taxon>
        <taxon>Sporolactobacillaceae</taxon>
        <taxon>Sporolactobacillus</taxon>
    </lineage>
</organism>
<dbReference type="CDD" id="cd01678">
    <property type="entry name" value="PFL1"/>
    <property type="match status" value="1"/>
</dbReference>
<dbReference type="InterPro" id="IPR019777">
    <property type="entry name" value="Form_AcTrfase_GR_CS"/>
</dbReference>
<accession>V6IU96</accession>
<dbReference type="AlphaFoldDB" id="V6IU96"/>
<dbReference type="PANTHER" id="PTHR30191">
    <property type="entry name" value="FORMATE ACETYLTRANSFERASE"/>
    <property type="match status" value="1"/>
</dbReference>
<evidence type="ECO:0000256" key="4">
    <source>
        <dbReference type="ARBA" id="ARBA00013214"/>
    </source>
</evidence>
<feature type="domain" description="Glycine radical" evidence="19">
    <location>
        <begin position="628"/>
        <end position="751"/>
    </location>
</feature>
<comment type="subcellular location">
    <subcellularLocation>
        <location evidence="1 18">Cytoplasm</location>
    </subcellularLocation>
</comment>
<evidence type="ECO:0000256" key="15">
    <source>
        <dbReference type="PIRSR" id="PIRSR000379-1"/>
    </source>
</evidence>
<evidence type="ECO:0000256" key="7">
    <source>
        <dbReference type="ARBA" id="ARBA00022526"/>
    </source>
</evidence>
<dbReference type="PROSITE" id="PS51554">
    <property type="entry name" value="PFL"/>
    <property type="match status" value="1"/>
</dbReference>
<evidence type="ECO:0000256" key="6">
    <source>
        <dbReference type="ARBA" id="ARBA00022490"/>
    </source>
</evidence>
<keyword evidence="10 18" id="KW-0119">Carbohydrate metabolism</keyword>
<reference evidence="21 22" key="1">
    <citation type="journal article" date="2013" name="Genome Announc.">
        <title>Genome Sequence of Sporolactobacillus laevolacticus DSM442, an Efficient Polymer-Grade D-Lactate Producer from Agricultural Waste Cottonseed as a Nitrogen Source.</title>
        <authorList>
            <person name="Wang H."/>
            <person name="Wang L."/>
            <person name="Ju J."/>
            <person name="Yu B."/>
            <person name="Ma Y."/>
        </authorList>
    </citation>
    <scope>NUCLEOTIDE SEQUENCE [LARGE SCALE GENOMIC DNA]</scope>
    <source>
        <strain evidence="21 22">DSM 442</strain>
    </source>
</reference>
<dbReference type="PANTHER" id="PTHR30191:SF0">
    <property type="entry name" value="FORMATE ACETYLTRANSFERASE 1"/>
    <property type="match status" value="1"/>
</dbReference>
<dbReference type="PIRSF" id="PIRSF000379">
    <property type="entry name" value="For_Ac_trans_1"/>
    <property type="match status" value="1"/>
</dbReference>
<dbReference type="PROSITE" id="PS00850">
    <property type="entry name" value="GLY_RADICAL_1"/>
    <property type="match status" value="1"/>
</dbReference>
<keyword evidence="11 18" id="KW-0012">Acyltransferase</keyword>
<dbReference type="FunFam" id="3.20.70.20:FF:000003">
    <property type="entry name" value="Formate acetyltransferase"/>
    <property type="match status" value="1"/>
</dbReference>
<evidence type="ECO:0000256" key="5">
    <source>
        <dbReference type="ARBA" id="ARBA00013897"/>
    </source>
</evidence>
<evidence type="ECO:0000256" key="1">
    <source>
        <dbReference type="ARBA" id="ARBA00004496"/>
    </source>
</evidence>
<comment type="caution">
    <text evidence="21">The sequence shown here is derived from an EMBL/GenBank/DDBJ whole genome shotgun (WGS) entry which is preliminary data.</text>
</comment>
<evidence type="ECO:0000256" key="13">
    <source>
        <dbReference type="ARBA" id="ARBA00034302"/>
    </source>
</evidence>
<evidence type="ECO:0000256" key="18">
    <source>
        <dbReference type="RuleBase" id="RU368075"/>
    </source>
</evidence>
<evidence type="ECO:0000256" key="14">
    <source>
        <dbReference type="ARBA" id="ARBA00049029"/>
    </source>
</evidence>
<dbReference type="RefSeq" id="WP_023511560.1">
    <property type="nucleotide sequence ID" value="NZ_AWTC01000022.1"/>
</dbReference>
<dbReference type="SUPFAM" id="SSF51998">
    <property type="entry name" value="PFL-like glycyl radical enzymes"/>
    <property type="match status" value="1"/>
</dbReference>
<evidence type="ECO:0000256" key="16">
    <source>
        <dbReference type="PIRSR" id="PIRSR000379-2"/>
    </source>
</evidence>
<dbReference type="PATRIC" id="fig|1395513.3.peg.3410"/>
<dbReference type="UniPathway" id="UPA00920">
    <property type="reaction ID" value="UER00891"/>
</dbReference>
<dbReference type="Pfam" id="PF01228">
    <property type="entry name" value="Gly_radical"/>
    <property type="match status" value="1"/>
</dbReference>
<protein>
    <recommendedName>
        <fullName evidence="5 18">Formate acetyltransferase</fullName>
        <ecNumber evidence="4 18">2.3.1.54</ecNumber>
    </recommendedName>
    <alternativeName>
        <fullName evidence="12 18">Pyruvate formate-lyase</fullName>
    </alternativeName>
</protein>
<feature type="domain" description="PFL" evidence="20">
    <location>
        <begin position="8"/>
        <end position="621"/>
    </location>
</feature>
<evidence type="ECO:0000256" key="2">
    <source>
        <dbReference type="ARBA" id="ARBA00004809"/>
    </source>
</evidence>
<evidence type="ECO:0000256" key="12">
    <source>
        <dbReference type="ARBA" id="ARBA00031063"/>
    </source>
</evidence>
<dbReference type="InterPro" id="IPR050244">
    <property type="entry name" value="Auton_GlycylRad_Cofactor"/>
</dbReference>
<keyword evidence="8 18" id="KW-0808">Transferase</keyword>
<keyword evidence="22" id="KW-1185">Reference proteome</keyword>
<dbReference type="PROSITE" id="PS51149">
    <property type="entry name" value="GLY_RADICAL_2"/>
    <property type="match status" value="1"/>
</dbReference>
<dbReference type="EMBL" id="AWTC01000022">
    <property type="protein sequence ID" value="EST10485.1"/>
    <property type="molecule type" value="Genomic_DNA"/>
</dbReference>
<feature type="modified residue" description="Glycine radical" evidence="16 17">
    <location>
        <position position="726"/>
    </location>
</feature>
<comment type="function">
    <text evidence="13">Catalyzes the conversion of pyruvate to formate and acetyl-CoA.</text>
</comment>
<comment type="subunit">
    <text evidence="18">Homodimer.</text>
</comment>
<evidence type="ECO:0000313" key="22">
    <source>
        <dbReference type="Proteomes" id="UP000018296"/>
    </source>
</evidence>
<dbReference type="GO" id="GO:0005829">
    <property type="term" value="C:cytosol"/>
    <property type="evidence" value="ECO:0007669"/>
    <property type="project" value="TreeGrafter"/>
</dbReference>
<evidence type="ECO:0000259" key="19">
    <source>
        <dbReference type="PROSITE" id="PS51149"/>
    </source>
</evidence>
<dbReference type="GO" id="GO:0006006">
    <property type="term" value="P:glucose metabolic process"/>
    <property type="evidence" value="ECO:0007669"/>
    <property type="project" value="UniProtKB-UniRule"/>
</dbReference>
<dbReference type="InterPro" id="IPR004184">
    <property type="entry name" value="PFL_dom"/>
</dbReference>
<dbReference type="InterPro" id="IPR005949">
    <property type="entry name" value="Form_AcTrfase"/>
</dbReference>
<dbReference type="InterPro" id="IPR001150">
    <property type="entry name" value="Gly_radical"/>
</dbReference>
<keyword evidence="9 16" id="KW-0556">Organic radical</keyword>
<dbReference type="STRING" id="1395513.P343_16800"/>
<dbReference type="eggNOG" id="COG1882">
    <property type="taxonomic scope" value="Bacteria"/>
</dbReference>
<comment type="similarity">
    <text evidence="3 18">Belongs to the glycyl radical enzyme (GRE) family. PFL subfamily.</text>
</comment>
<feature type="active site" description="S-acetylcysteine intermediate" evidence="15">
    <location>
        <position position="415"/>
    </location>
</feature>